<gene>
    <name evidence="3" type="ORF">BWX89_01555</name>
</gene>
<dbReference type="AlphaFoldDB" id="A0A1V6C4N7"/>
<dbReference type="Pfam" id="PF01476">
    <property type="entry name" value="LysM"/>
    <property type="match status" value="1"/>
</dbReference>
<feature type="region of interest" description="Disordered" evidence="1">
    <location>
        <begin position="32"/>
        <end position="73"/>
    </location>
</feature>
<dbReference type="Gene3D" id="3.10.350.10">
    <property type="entry name" value="LysM domain"/>
    <property type="match status" value="1"/>
</dbReference>
<dbReference type="PROSITE" id="PS51782">
    <property type="entry name" value="LYSM"/>
    <property type="match status" value="1"/>
</dbReference>
<proteinExistence type="predicted"/>
<organism evidence="3">
    <name type="scientific">candidate division TA06 bacterium ADurb.Bin131</name>
    <dbReference type="NCBI Taxonomy" id="1852827"/>
    <lineage>
        <taxon>Bacteria</taxon>
        <taxon>Bacteria division TA06</taxon>
    </lineage>
</organism>
<evidence type="ECO:0000259" key="2">
    <source>
        <dbReference type="PROSITE" id="PS51782"/>
    </source>
</evidence>
<accession>A0A1V6C4N7</accession>
<dbReference type="EMBL" id="MWDQ01000147">
    <property type="protein sequence ID" value="OQB71888.1"/>
    <property type="molecule type" value="Genomic_DNA"/>
</dbReference>
<dbReference type="InterPro" id="IPR036779">
    <property type="entry name" value="LysM_dom_sf"/>
</dbReference>
<evidence type="ECO:0000256" key="1">
    <source>
        <dbReference type="SAM" id="MobiDB-lite"/>
    </source>
</evidence>
<sequence>MKKYIIVVCFLMLLMTGCETIQKKQEVERISAPDEEKISESGNTPIVPEQPVVSSEPVFKPSPSMKKTPRSEKQEIEIQIMQAKSLIETAMEISKNAEKYAQESYNTANQANATSEKALEASNKAIESSAEAVKAANDAADRAIAAAKEAADKAIAAAKEAMDYADQSAQKAIDASNKAIAAANDAADKAITASNKALAACDQVLAELGRVKAMIQTKEFEPVLPEEPQVKTTGGRIYSVKKGDTLSSLTKRFYGEGVCWNKIYNANKSKIKNPNVLIPGTELIIP</sequence>
<dbReference type="PANTHER" id="PTHR34700">
    <property type="entry name" value="POTASSIUM BINDING PROTEIN KBP"/>
    <property type="match status" value="1"/>
</dbReference>
<reference evidence="3" key="1">
    <citation type="submission" date="2017-02" db="EMBL/GenBank/DDBJ databases">
        <title>Delving into the versatile metabolic prowess of the omnipresent phylum Bacteroidetes.</title>
        <authorList>
            <person name="Nobu M.K."/>
            <person name="Mei R."/>
            <person name="Narihiro T."/>
            <person name="Kuroda K."/>
            <person name="Liu W.-T."/>
        </authorList>
    </citation>
    <scope>NUCLEOTIDE SEQUENCE</scope>
    <source>
        <strain evidence="3">ADurb.Bin131</strain>
    </source>
</reference>
<dbReference type="SMART" id="SM00257">
    <property type="entry name" value="LysM"/>
    <property type="match status" value="1"/>
</dbReference>
<dbReference type="InterPro" id="IPR018392">
    <property type="entry name" value="LysM"/>
</dbReference>
<dbReference type="PROSITE" id="PS51257">
    <property type="entry name" value="PROKAR_LIPOPROTEIN"/>
    <property type="match status" value="1"/>
</dbReference>
<evidence type="ECO:0000313" key="3">
    <source>
        <dbReference type="EMBL" id="OQB71888.1"/>
    </source>
</evidence>
<dbReference type="Proteomes" id="UP000485562">
    <property type="component" value="Unassembled WGS sequence"/>
</dbReference>
<protein>
    <submittedName>
        <fullName evidence="3">LysM domain/BON superfamily protein</fullName>
    </submittedName>
</protein>
<feature type="compositionally biased region" description="Low complexity" evidence="1">
    <location>
        <begin position="45"/>
        <end position="58"/>
    </location>
</feature>
<dbReference type="InterPro" id="IPR052196">
    <property type="entry name" value="Bact_Kbp"/>
</dbReference>
<name>A0A1V6C4N7_UNCT6</name>
<feature type="domain" description="LysM" evidence="2">
    <location>
        <begin position="236"/>
        <end position="285"/>
    </location>
</feature>
<dbReference type="PANTHER" id="PTHR34700:SF4">
    <property type="entry name" value="PHAGE-LIKE ELEMENT PBSX PROTEIN XKDP"/>
    <property type="match status" value="1"/>
</dbReference>
<comment type="caution">
    <text evidence="3">The sequence shown here is derived from an EMBL/GenBank/DDBJ whole genome shotgun (WGS) entry which is preliminary data.</text>
</comment>
<dbReference type="SUPFAM" id="SSF54106">
    <property type="entry name" value="LysM domain"/>
    <property type="match status" value="1"/>
</dbReference>
<dbReference type="CDD" id="cd00118">
    <property type="entry name" value="LysM"/>
    <property type="match status" value="1"/>
</dbReference>